<dbReference type="InterPro" id="IPR004089">
    <property type="entry name" value="MCPsignal_dom"/>
</dbReference>
<dbReference type="InterPro" id="IPR051310">
    <property type="entry name" value="MCP_chemotaxis"/>
</dbReference>
<evidence type="ECO:0000256" key="1">
    <source>
        <dbReference type="ARBA" id="ARBA00022500"/>
    </source>
</evidence>
<feature type="domain" description="HAMP" evidence="7">
    <location>
        <begin position="339"/>
        <end position="391"/>
    </location>
</feature>
<evidence type="ECO:0000256" key="4">
    <source>
        <dbReference type="SAM" id="Coils"/>
    </source>
</evidence>
<feature type="compositionally biased region" description="Low complexity" evidence="5">
    <location>
        <begin position="652"/>
        <end position="661"/>
    </location>
</feature>
<feature type="region of interest" description="Disordered" evidence="5">
    <location>
        <begin position="400"/>
        <end position="433"/>
    </location>
</feature>
<dbReference type="SUPFAM" id="SSF58104">
    <property type="entry name" value="Methyl-accepting chemotaxis protein (MCP) signaling domain"/>
    <property type="match status" value="1"/>
</dbReference>
<dbReference type="PRINTS" id="PR00260">
    <property type="entry name" value="CHEMTRNSDUCR"/>
</dbReference>
<dbReference type="InterPro" id="IPR003660">
    <property type="entry name" value="HAMP_dom"/>
</dbReference>
<dbReference type="InterPro" id="IPR024478">
    <property type="entry name" value="HlyB_4HB_MCP"/>
</dbReference>
<evidence type="ECO:0000256" key="3">
    <source>
        <dbReference type="PROSITE-ProRule" id="PRU00284"/>
    </source>
</evidence>
<protein>
    <submittedName>
        <fullName evidence="8">Methyl-accepting chemotaxis protein</fullName>
    </submittedName>
</protein>
<dbReference type="CDD" id="cd06225">
    <property type="entry name" value="HAMP"/>
    <property type="match status" value="1"/>
</dbReference>
<dbReference type="Pfam" id="PF12729">
    <property type="entry name" value="4HB_MCP_1"/>
    <property type="match status" value="1"/>
</dbReference>
<comment type="similarity">
    <text evidence="2">Belongs to the methyl-accepting chemotaxis (MCP) protein family.</text>
</comment>
<dbReference type="InterPro" id="IPR004090">
    <property type="entry name" value="Chemotax_Me-accpt_rcpt"/>
</dbReference>
<accession>A0ABY5ZLF7</accession>
<gene>
    <name evidence="8" type="ORF">L9S41_13245</name>
</gene>
<dbReference type="CDD" id="cd11386">
    <property type="entry name" value="MCP_signal"/>
    <property type="match status" value="1"/>
</dbReference>
<evidence type="ECO:0000313" key="8">
    <source>
        <dbReference type="EMBL" id="UWZ78640.1"/>
    </source>
</evidence>
<dbReference type="EMBL" id="CP092109">
    <property type="protein sequence ID" value="UWZ78640.1"/>
    <property type="molecule type" value="Genomic_DNA"/>
</dbReference>
<organism evidence="8 9">
    <name type="scientific">Geoalkalibacter halelectricus</name>
    <dbReference type="NCBI Taxonomy" id="2847045"/>
    <lineage>
        <taxon>Bacteria</taxon>
        <taxon>Pseudomonadati</taxon>
        <taxon>Thermodesulfobacteriota</taxon>
        <taxon>Desulfuromonadia</taxon>
        <taxon>Desulfuromonadales</taxon>
        <taxon>Geoalkalibacteraceae</taxon>
        <taxon>Geoalkalibacter</taxon>
    </lineage>
</organism>
<keyword evidence="4" id="KW-0175">Coiled coil</keyword>
<keyword evidence="9" id="KW-1185">Reference proteome</keyword>
<feature type="compositionally biased region" description="Low complexity" evidence="5">
    <location>
        <begin position="414"/>
        <end position="433"/>
    </location>
</feature>
<dbReference type="SMART" id="SM00304">
    <property type="entry name" value="HAMP"/>
    <property type="match status" value="1"/>
</dbReference>
<dbReference type="RefSeq" id="WP_260746997.1">
    <property type="nucleotide sequence ID" value="NZ_CP092109.1"/>
</dbReference>
<feature type="domain" description="Methyl-accepting transducer" evidence="6">
    <location>
        <begin position="396"/>
        <end position="611"/>
    </location>
</feature>
<evidence type="ECO:0000259" key="7">
    <source>
        <dbReference type="PROSITE" id="PS50885"/>
    </source>
</evidence>
<feature type="compositionally biased region" description="Polar residues" evidence="5">
    <location>
        <begin position="400"/>
        <end position="413"/>
    </location>
</feature>
<feature type="coiled-coil region" evidence="4">
    <location>
        <begin position="582"/>
        <end position="627"/>
    </location>
</feature>
<dbReference type="PROSITE" id="PS50111">
    <property type="entry name" value="CHEMOTAXIS_TRANSDUC_2"/>
    <property type="match status" value="1"/>
</dbReference>
<dbReference type="Pfam" id="PF00015">
    <property type="entry name" value="MCPsignal"/>
    <property type="match status" value="1"/>
</dbReference>
<dbReference type="Gene3D" id="1.20.120.30">
    <property type="entry name" value="Aspartate receptor, ligand-binding domain"/>
    <property type="match status" value="1"/>
</dbReference>
<dbReference type="PROSITE" id="PS50885">
    <property type="entry name" value="HAMP"/>
    <property type="match status" value="1"/>
</dbReference>
<keyword evidence="1" id="KW-0145">Chemotaxis</keyword>
<feature type="region of interest" description="Disordered" evidence="5">
    <location>
        <begin position="633"/>
        <end position="668"/>
    </location>
</feature>
<sequence>MKNLKLGVKLTCGFVLVALITLAVGIIGWRGVDNLDRHLTEVGEVRMPSVQSLLDLDAASGDIMMAQRSLLNPRMPMEDRARQYQNIERAFQRIQAAVDVYAPLPQTAEEEAIWRQFVPVWEDFRRQNDEFMRMSRELEGTGVLNPVLLRAELQQFRADHHELMGRVMTMIRTGQPFRGGDDHTACNFGRWLSTFQTDNAQIREILAGVNDNHGPFHQGIARAQQRVLAGDQRGAEEILTATIIPGAQGTFERFDRMLAEAARAEALYAAMEAQAMGASRARYDEAMDLLARIIHINEEVAAEAVVVAHQEAARAEALAAGGAAVGVVLALALGFFLTRIITRPIIQGVAFAQTVAEGDLSKQLDIDQKDEIGQLASALNGMVEKLRDVVSDVRGSADNVASGSQQLSASSEEMSQGATEQAAAAEEASSSMEQMAANIRQNADNAMQTEKIAAKSAQDAREGGDAVGKTVAAMKQIADKISIVEEIARQTNLLALNAAIEAARAGEHGKGFAVVAAEVRKLAERSQTAAAEISELSGSSVEIAEAAGKMLAQMVPDIQKTAELVQEIAAASKEQDAGAEQVNKAIQQLDQVIQQNASASEEMASTSEELSSQAEQLQQAIAFFKVDGGAHATVRAGKPQPRPPAPKAITHAAPVKKAAPKPAKDAAWGKSGVALDMGAKNDKLDEEFERY</sequence>
<dbReference type="PANTHER" id="PTHR43531:SF11">
    <property type="entry name" value="METHYL-ACCEPTING CHEMOTAXIS PROTEIN 3"/>
    <property type="match status" value="1"/>
</dbReference>
<evidence type="ECO:0000313" key="9">
    <source>
        <dbReference type="Proteomes" id="UP001060414"/>
    </source>
</evidence>
<dbReference type="Proteomes" id="UP001060414">
    <property type="component" value="Chromosome"/>
</dbReference>
<keyword evidence="3" id="KW-0807">Transducer</keyword>
<name>A0ABY5ZLF7_9BACT</name>
<dbReference type="PANTHER" id="PTHR43531">
    <property type="entry name" value="PROTEIN ICFG"/>
    <property type="match status" value="1"/>
</dbReference>
<reference evidence="8" key="1">
    <citation type="journal article" date="2022" name="Environ. Microbiol.">
        <title>Geoalkalibacter halelectricus SAP #1 sp. nov. possessing extracellular electron transfer and mineral#reducing capabilities from a haloalkaline environment.</title>
        <authorList>
            <person name="Yadav S."/>
            <person name="Singh R."/>
            <person name="Sundharam S.S."/>
            <person name="Chaudhary S."/>
            <person name="Krishnamurthi S."/>
            <person name="Patil S.A."/>
        </authorList>
    </citation>
    <scope>NUCLEOTIDE SEQUENCE</scope>
    <source>
        <strain evidence="8">SAP-1</strain>
    </source>
</reference>
<evidence type="ECO:0000259" key="6">
    <source>
        <dbReference type="PROSITE" id="PS50111"/>
    </source>
</evidence>
<proteinExistence type="inferred from homology"/>
<dbReference type="Pfam" id="PF00672">
    <property type="entry name" value="HAMP"/>
    <property type="match status" value="1"/>
</dbReference>
<dbReference type="SMART" id="SM00283">
    <property type="entry name" value="MA"/>
    <property type="match status" value="1"/>
</dbReference>
<dbReference type="Gene3D" id="1.10.287.950">
    <property type="entry name" value="Methyl-accepting chemotaxis protein"/>
    <property type="match status" value="1"/>
</dbReference>
<evidence type="ECO:0000256" key="2">
    <source>
        <dbReference type="ARBA" id="ARBA00029447"/>
    </source>
</evidence>
<evidence type="ECO:0000256" key="5">
    <source>
        <dbReference type="SAM" id="MobiDB-lite"/>
    </source>
</evidence>